<gene>
    <name evidence="1" type="ORF">C7H09_13455</name>
</gene>
<dbReference type="Proteomes" id="UP000239866">
    <property type="component" value="Unassembled WGS sequence"/>
</dbReference>
<sequence length="153" mass="16405">MSRNPSFAVVLEGGLVQAIVVQDWPDHLPLPPFAVVDYDTEGAADDEIVCFDIGNSEAEALCRSNTPTVFESLPDALSPRVVLAALGEPVLDDAPEPLAIARRVRQNVLDLDARINTSEQAPTGDDYNALYVLANCGLIELLKSLGDPTDFGE</sequence>
<accession>A0A2T1K7Z9</accession>
<reference evidence="1 2" key="1">
    <citation type="submission" date="2018-03" db="EMBL/GenBank/DDBJ databases">
        <title>Marinobacter brunus sp. nov., a marine bacterium of Gamma-proteobacteria isolated from the surface seawater of the South China Sea.</title>
        <authorList>
            <person name="Cheng H."/>
            <person name="Wu Y.-H."/>
            <person name="Xamxidin M."/>
            <person name="Xu X.-W."/>
        </authorList>
    </citation>
    <scope>NUCLEOTIDE SEQUENCE [LARGE SCALE GENOMIC DNA]</scope>
    <source>
        <strain evidence="1 2">NH169-3</strain>
    </source>
</reference>
<evidence type="ECO:0000313" key="1">
    <source>
        <dbReference type="EMBL" id="PSF05662.1"/>
    </source>
</evidence>
<dbReference type="OrthoDB" id="8911053at2"/>
<dbReference type="AlphaFoldDB" id="A0A2T1K7Z9"/>
<keyword evidence="2" id="KW-1185">Reference proteome</keyword>
<proteinExistence type="predicted"/>
<evidence type="ECO:0000313" key="2">
    <source>
        <dbReference type="Proteomes" id="UP000239866"/>
    </source>
</evidence>
<dbReference type="RefSeq" id="WP_058167139.1">
    <property type="nucleotide sequence ID" value="NZ_PXNP01000097.1"/>
</dbReference>
<protein>
    <submittedName>
        <fullName evidence="1">Uncharacterized protein</fullName>
    </submittedName>
</protein>
<organism evidence="1 2">
    <name type="scientific">Marinobacter fuscus</name>
    <dbReference type="NCBI Taxonomy" id="2109942"/>
    <lineage>
        <taxon>Bacteria</taxon>
        <taxon>Pseudomonadati</taxon>
        <taxon>Pseudomonadota</taxon>
        <taxon>Gammaproteobacteria</taxon>
        <taxon>Pseudomonadales</taxon>
        <taxon>Marinobacteraceae</taxon>
        <taxon>Marinobacter</taxon>
    </lineage>
</organism>
<dbReference type="EMBL" id="PXNP01000097">
    <property type="protein sequence ID" value="PSF05662.1"/>
    <property type="molecule type" value="Genomic_DNA"/>
</dbReference>
<comment type="caution">
    <text evidence="1">The sequence shown here is derived from an EMBL/GenBank/DDBJ whole genome shotgun (WGS) entry which is preliminary data.</text>
</comment>
<name>A0A2T1K7Z9_9GAMM</name>